<organism evidence="1 4">
    <name type="scientific">Streptococcus suis</name>
    <dbReference type="NCBI Taxonomy" id="1307"/>
    <lineage>
        <taxon>Bacteria</taxon>
        <taxon>Bacillati</taxon>
        <taxon>Bacillota</taxon>
        <taxon>Bacilli</taxon>
        <taxon>Lactobacillales</taxon>
        <taxon>Streptococcaceae</taxon>
        <taxon>Streptococcus</taxon>
    </lineage>
</organism>
<evidence type="ECO:0000313" key="1">
    <source>
        <dbReference type="EMBL" id="CYU99026.1"/>
    </source>
</evidence>
<protein>
    <submittedName>
        <fullName evidence="1">HaeIII restriction endonuclease</fullName>
    </submittedName>
</protein>
<dbReference type="Proteomes" id="UP000071962">
    <property type="component" value="Unassembled WGS sequence"/>
</dbReference>
<evidence type="ECO:0000313" key="2">
    <source>
        <dbReference type="EMBL" id="CYW72542.1"/>
    </source>
</evidence>
<dbReference type="EMBL" id="FIGO01000009">
    <property type="protein sequence ID" value="CYU99026.1"/>
    <property type="molecule type" value="Genomic_DNA"/>
</dbReference>
<proteinExistence type="predicted"/>
<dbReference type="AlphaFoldDB" id="A0A0Z8GAU7"/>
<sequence length="327" mass="37578">MAKQTVQGKGFEYACITTFYKALTELGMRCEIEKSKAYLTAQDNFQKLDGILQEDMFQAAKASLNTILKAEPNLSNGQELVTLSILVDKSGGDGDVRDIVFIKGETDWEIGISCKHNHHALKHSRLSNDIDFGLKWLGLPVSNDYFEAIKPVFTRLATLRDETKHLDKAEQHKWTMFENKEVEIYLPVLEAFKFELLRLYEQHQEVPKLLIEYLLGRKDFYKVIAKDKERKTIVQAFNLNDALSTNYQSTRPKTKVKGLSTVLPTRIFSLDYKRGSKNTLELIMDNGWSISFRIHNASSRVEPSLKFDIQLIGIPQSVTNVEEYWED</sequence>
<accession>A0A0Z8GAU7</accession>
<dbReference type="EMBL" id="FIKT01000004">
    <property type="protein sequence ID" value="CYW72542.1"/>
    <property type="molecule type" value="Genomic_DNA"/>
</dbReference>
<keyword evidence="1" id="KW-0255">Endonuclease</keyword>
<evidence type="ECO:0000313" key="3">
    <source>
        <dbReference type="Proteomes" id="UP000071962"/>
    </source>
</evidence>
<keyword evidence="1" id="KW-0378">Hydrolase</keyword>
<dbReference type="Pfam" id="PF09556">
    <property type="entry name" value="RE_HaeIII"/>
    <property type="match status" value="1"/>
</dbReference>
<dbReference type="GO" id="GO:0004519">
    <property type="term" value="F:endonuclease activity"/>
    <property type="evidence" value="ECO:0007669"/>
    <property type="project" value="UniProtKB-KW"/>
</dbReference>
<dbReference type="InterPro" id="IPR019059">
    <property type="entry name" value="Restrct_endonuc_II_HaeIII"/>
</dbReference>
<dbReference type="RefSeq" id="WP_024385433.1">
    <property type="nucleotide sequence ID" value="NZ_CEEL01000002.1"/>
</dbReference>
<gene>
    <name evidence="1" type="ORF">ERS132410_01606</name>
    <name evidence="2" type="ORF">ERS132551_00427</name>
</gene>
<keyword evidence="1" id="KW-0540">Nuclease</keyword>
<dbReference type="Proteomes" id="UP000073485">
    <property type="component" value="Unassembled WGS sequence"/>
</dbReference>
<evidence type="ECO:0000313" key="4">
    <source>
        <dbReference type="Proteomes" id="UP000073485"/>
    </source>
</evidence>
<name>A0A0Z8GAU7_STRSU</name>
<reference evidence="3 4" key="1">
    <citation type="submission" date="2016-02" db="EMBL/GenBank/DDBJ databases">
        <authorList>
            <consortium name="Pathogen Informatics"/>
        </authorList>
    </citation>
    <scope>NUCLEOTIDE SEQUENCE [LARGE SCALE GENOMIC DNA]</scope>
    <source>
        <strain evidence="1 4">LSS48</strain>
        <strain evidence="2 3">SS1062</strain>
    </source>
</reference>